<organism evidence="5 6">
    <name type="scientific">Ostreococcus lucimarinus (strain CCE9901)</name>
    <dbReference type="NCBI Taxonomy" id="436017"/>
    <lineage>
        <taxon>Eukaryota</taxon>
        <taxon>Viridiplantae</taxon>
        <taxon>Chlorophyta</taxon>
        <taxon>Mamiellophyceae</taxon>
        <taxon>Mamiellales</taxon>
        <taxon>Bathycoccaceae</taxon>
        <taxon>Ostreococcus</taxon>
    </lineage>
</organism>
<dbReference type="OrthoDB" id="1053009at2759"/>
<gene>
    <name evidence="5" type="ORF">OSTLU_31627</name>
</gene>
<dbReference type="EMBL" id="CP000585">
    <property type="protein sequence ID" value="ABO96259.1"/>
    <property type="molecule type" value="Genomic_DNA"/>
</dbReference>
<name>A4RXA6_OSTLU</name>
<protein>
    <recommendedName>
        <fullName evidence="4">PRONE domain-containing protein</fullName>
    </recommendedName>
</protein>
<dbReference type="HOGENOM" id="CLU_046477_0_0_1"/>
<dbReference type="Pfam" id="PF03759">
    <property type="entry name" value="PRONE"/>
    <property type="match status" value="1"/>
</dbReference>
<sequence length="373" mass="40860">MPGSERESMPSPSSGERGRSGETLREHWECLRALDKQLANAAASFSDDDGAFTYASAYEVAREWNGVVLEVKAPKPTLKSPNGLSKEEYKKVIGASQWIRGVIEGATRISLLSIEAMPVPAAWQESLQANAKETIGVRLYNELSVSYGFDPEALADRESFWGSDLTEEHAVMSDIDVVAQLDALEKAEAVWSAKLKEQQTIDSLETLKTWGHGSRAKTLARRLRNSSAYRRVLYARYPNAEFTSLQQMKLARNDNVALAALASYAGGLIRVASSLRERTLDVLEVHHAALGEANPHRKSPKPFGVFDYISFTASRTSELVYELGKSLERTYDGTRALVGVDGRGCSAQPTAALADRSPAAIHFVSDTDDSDDD</sequence>
<dbReference type="Gramene" id="ABO96259">
    <property type="protein sequence ID" value="ABO96259"/>
    <property type="gene ID" value="OSTLU_31627"/>
</dbReference>
<dbReference type="AlphaFoldDB" id="A4RXA6"/>
<feature type="region of interest" description="Disordered" evidence="3">
    <location>
        <begin position="1"/>
        <end position="22"/>
    </location>
</feature>
<dbReference type="PANTHER" id="PTHR33101">
    <property type="entry name" value="ROP GUANINE NUCLEOTIDE EXCHANGE FACTOR 1"/>
    <property type="match status" value="1"/>
</dbReference>
<dbReference type="InterPro" id="IPR005512">
    <property type="entry name" value="PRONE_dom"/>
</dbReference>
<evidence type="ECO:0000259" key="4">
    <source>
        <dbReference type="PROSITE" id="PS51334"/>
    </source>
</evidence>
<evidence type="ECO:0000256" key="2">
    <source>
        <dbReference type="PROSITE-ProRule" id="PRU00663"/>
    </source>
</evidence>
<dbReference type="InterPro" id="IPR038937">
    <property type="entry name" value="RopGEF"/>
</dbReference>
<accession>A4RXA6</accession>
<dbReference type="Proteomes" id="UP000001568">
    <property type="component" value="Chromosome 5"/>
</dbReference>
<dbReference type="PANTHER" id="PTHR33101:SF6">
    <property type="entry name" value="ROP GUANINE NUCLEOTIDE EXCHANGE FACTOR 1"/>
    <property type="match status" value="1"/>
</dbReference>
<feature type="domain" description="PRONE" evidence="4">
    <location>
        <begin position="1"/>
        <end position="296"/>
    </location>
</feature>
<dbReference type="RefSeq" id="XP_001417966.1">
    <property type="nucleotide sequence ID" value="XM_001417929.1"/>
</dbReference>
<evidence type="ECO:0000313" key="5">
    <source>
        <dbReference type="EMBL" id="ABO96259.1"/>
    </source>
</evidence>
<evidence type="ECO:0000256" key="1">
    <source>
        <dbReference type="ARBA" id="ARBA00022658"/>
    </source>
</evidence>
<keyword evidence="1 2" id="KW-0344">Guanine-nucleotide releasing factor</keyword>
<reference evidence="5 6" key="1">
    <citation type="journal article" date="2007" name="Proc. Natl. Acad. Sci. U.S.A.">
        <title>The tiny eukaryote Ostreococcus provides genomic insights into the paradox of plankton speciation.</title>
        <authorList>
            <person name="Palenik B."/>
            <person name="Grimwood J."/>
            <person name="Aerts A."/>
            <person name="Rouze P."/>
            <person name="Salamov A."/>
            <person name="Putnam N."/>
            <person name="Dupont C."/>
            <person name="Jorgensen R."/>
            <person name="Derelle E."/>
            <person name="Rombauts S."/>
            <person name="Zhou K."/>
            <person name="Otillar R."/>
            <person name="Merchant S.S."/>
            <person name="Podell S."/>
            <person name="Gaasterland T."/>
            <person name="Napoli C."/>
            <person name="Gendler K."/>
            <person name="Manuell A."/>
            <person name="Tai V."/>
            <person name="Vallon O."/>
            <person name="Piganeau G."/>
            <person name="Jancek S."/>
            <person name="Heijde M."/>
            <person name="Jabbari K."/>
            <person name="Bowler C."/>
            <person name="Lohr M."/>
            <person name="Robbens S."/>
            <person name="Werner G."/>
            <person name="Dubchak I."/>
            <person name="Pazour G.J."/>
            <person name="Ren Q."/>
            <person name="Paulsen I."/>
            <person name="Delwiche C."/>
            <person name="Schmutz J."/>
            <person name="Rokhsar D."/>
            <person name="Van de Peer Y."/>
            <person name="Moreau H."/>
            <person name="Grigoriev I.V."/>
        </authorList>
    </citation>
    <scope>NUCLEOTIDE SEQUENCE [LARGE SCALE GENOMIC DNA]</scope>
    <source>
        <strain evidence="5 6">CCE9901</strain>
    </source>
</reference>
<evidence type="ECO:0000313" key="6">
    <source>
        <dbReference type="Proteomes" id="UP000001568"/>
    </source>
</evidence>
<evidence type="ECO:0000256" key="3">
    <source>
        <dbReference type="SAM" id="MobiDB-lite"/>
    </source>
</evidence>
<dbReference type="GeneID" id="5002122"/>
<dbReference type="PROSITE" id="PS51334">
    <property type="entry name" value="PRONE"/>
    <property type="match status" value="1"/>
</dbReference>
<keyword evidence="6" id="KW-1185">Reference proteome</keyword>
<dbReference type="OMA" id="AYRRVLY"/>
<dbReference type="KEGG" id="olu:OSTLU_31627"/>
<dbReference type="Gene3D" id="1.20.58.1310">
    <property type="entry name" value="PRONE domain, subdomain 2"/>
    <property type="match status" value="1"/>
</dbReference>
<proteinExistence type="predicted"/>
<dbReference type="GO" id="GO:0005085">
    <property type="term" value="F:guanyl-nucleotide exchange factor activity"/>
    <property type="evidence" value="ECO:0007669"/>
    <property type="project" value="UniProtKB-UniRule"/>
</dbReference>